<keyword evidence="10" id="KW-1185">Reference proteome</keyword>
<dbReference type="AlphaFoldDB" id="A0A7X0MY01"/>
<evidence type="ECO:0000256" key="4">
    <source>
        <dbReference type="ARBA" id="ARBA00022452"/>
    </source>
</evidence>
<protein>
    <submittedName>
        <fullName evidence="9">Adhesin transport system outer membrane protein</fullName>
    </submittedName>
</protein>
<dbReference type="Proteomes" id="UP000528457">
    <property type="component" value="Unassembled WGS sequence"/>
</dbReference>
<dbReference type="Gene3D" id="1.20.1600.10">
    <property type="entry name" value="Outer membrane efflux proteins (OEP)"/>
    <property type="match status" value="1"/>
</dbReference>
<keyword evidence="6" id="KW-0472">Membrane</keyword>
<name>A0A7X0MY01_9GAMM</name>
<comment type="caution">
    <text evidence="9">The sequence shown here is derived from an EMBL/GenBank/DDBJ whole genome shotgun (WGS) entry which is preliminary data.</text>
</comment>
<keyword evidence="8" id="KW-0732">Signal</keyword>
<organism evidence="9 10">
    <name type="scientific">Pseudoteredinibacter isoporae</name>
    <dbReference type="NCBI Taxonomy" id="570281"/>
    <lineage>
        <taxon>Bacteria</taxon>
        <taxon>Pseudomonadati</taxon>
        <taxon>Pseudomonadota</taxon>
        <taxon>Gammaproteobacteria</taxon>
        <taxon>Cellvibrionales</taxon>
        <taxon>Cellvibrionaceae</taxon>
        <taxon>Pseudoteredinibacter</taxon>
    </lineage>
</organism>
<feature type="chain" id="PRO_5031323893" evidence="8">
    <location>
        <begin position="21"/>
        <end position="426"/>
    </location>
</feature>
<keyword evidence="4" id="KW-1134">Transmembrane beta strand</keyword>
<sequence>MKIRTIALLAGIVGTATAQAEHFNQAVQAALDSHPEISAAKNQLLSREQEIKGARSGYLPSIDIALGIGRENTQSPTTGQNEVNLTREEASISARQLIFDGFATRSEVRRQEARAASASHSISTSQELIALRTSEVYLALMAQVDLLKLAEASLEEHKSIYDQMVLRNQSGVGSRADLDQIAARLALANSNVVVADANLKDSVTNYYRVVGSMPNMSALGMPNAAESLPASLDEATELALANHPTLKTANADIDATLAQHEAAKSSYYPDIRLEADQNWNEDIGGVVGEDERSVIAIRARYNLYRGGADKARRKQTSYLIEEAKDVRNNTRRQVVEGLRLSWTAFESVNAQLQYLQQHVNSAEATKKAYIEQFNIGRRTLLDLLNTENEVVDAKRNLIQAAYNKKLAELRVYNSMGVLLPKLGLAQ</sequence>
<keyword evidence="7" id="KW-0998">Cell outer membrane</keyword>
<evidence type="ECO:0000313" key="10">
    <source>
        <dbReference type="Proteomes" id="UP000528457"/>
    </source>
</evidence>
<gene>
    <name evidence="9" type="ORF">HNR48_001770</name>
</gene>
<reference evidence="9 10" key="1">
    <citation type="submission" date="2020-08" db="EMBL/GenBank/DDBJ databases">
        <title>Genomic Encyclopedia of Type Strains, Phase IV (KMG-IV): sequencing the most valuable type-strain genomes for metagenomic binning, comparative biology and taxonomic classification.</title>
        <authorList>
            <person name="Goeker M."/>
        </authorList>
    </citation>
    <scope>NUCLEOTIDE SEQUENCE [LARGE SCALE GENOMIC DNA]</scope>
    <source>
        <strain evidence="9 10">DSM 22368</strain>
    </source>
</reference>
<dbReference type="PANTHER" id="PTHR30026">
    <property type="entry name" value="OUTER MEMBRANE PROTEIN TOLC"/>
    <property type="match status" value="1"/>
</dbReference>
<dbReference type="GO" id="GO:1990281">
    <property type="term" value="C:efflux pump complex"/>
    <property type="evidence" value="ECO:0007669"/>
    <property type="project" value="TreeGrafter"/>
</dbReference>
<dbReference type="RefSeq" id="WP_166848355.1">
    <property type="nucleotide sequence ID" value="NZ_JAAONY010000001.1"/>
</dbReference>
<dbReference type="EMBL" id="JACHHT010000001">
    <property type="protein sequence ID" value="MBB6521492.1"/>
    <property type="molecule type" value="Genomic_DNA"/>
</dbReference>
<accession>A0A7X0MY01</accession>
<dbReference type="NCBIfam" id="TIGR01844">
    <property type="entry name" value="type_I_sec_TolC"/>
    <property type="match status" value="1"/>
</dbReference>
<dbReference type="GO" id="GO:0015288">
    <property type="term" value="F:porin activity"/>
    <property type="evidence" value="ECO:0007669"/>
    <property type="project" value="TreeGrafter"/>
</dbReference>
<dbReference type="InterPro" id="IPR010130">
    <property type="entry name" value="T1SS_OMP_TolC"/>
</dbReference>
<comment type="similarity">
    <text evidence="2">Belongs to the outer membrane factor (OMF) (TC 1.B.17) family.</text>
</comment>
<dbReference type="InterPro" id="IPR051906">
    <property type="entry name" value="TolC-like"/>
</dbReference>
<dbReference type="SUPFAM" id="SSF56954">
    <property type="entry name" value="Outer membrane efflux proteins (OEP)"/>
    <property type="match status" value="1"/>
</dbReference>
<dbReference type="PANTHER" id="PTHR30026:SF22">
    <property type="entry name" value="OUTER MEMBRANE EFFLUX PROTEIN"/>
    <property type="match status" value="1"/>
</dbReference>
<feature type="signal peptide" evidence="8">
    <location>
        <begin position="1"/>
        <end position="20"/>
    </location>
</feature>
<dbReference type="Pfam" id="PF02321">
    <property type="entry name" value="OEP"/>
    <property type="match status" value="2"/>
</dbReference>
<evidence type="ECO:0000256" key="8">
    <source>
        <dbReference type="SAM" id="SignalP"/>
    </source>
</evidence>
<comment type="subcellular location">
    <subcellularLocation>
        <location evidence="1">Cell outer membrane</location>
    </subcellularLocation>
</comment>
<keyword evidence="5" id="KW-0812">Transmembrane</keyword>
<keyword evidence="3" id="KW-0813">Transport</keyword>
<dbReference type="InParanoid" id="A0A7X0MY01"/>
<evidence type="ECO:0000256" key="1">
    <source>
        <dbReference type="ARBA" id="ARBA00004442"/>
    </source>
</evidence>
<dbReference type="InterPro" id="IPR003423">
    <property type="entry name" value="OMP_efflux"/>
</dbReference>
<evidence type="ECO:0000256" key="3">
    <source>
        <dbReference type="ARBA" id="ARBA00022448"/>
    </source>
</evidence>
<proteinExistence type="inferred from homology"/>
<evidence type="ECO:0000256" key="2">
    <source>
        <dbReference type="ARBA" id="ARBA00007613"/>
    </source>
</evidence>
<evidence type="ECO:0000256" key="6">
    <source>
        <dbReference type="ARBA" id="ARBA00023136"/>
    </source>
</evidence>
<dbReference type="GO" id="GO:0009279">
    <property type="term" value="C:cell outer membrane"/>
    <property type="evidence" value="ECO:0007669"/>
    <property type="project" value="UniProtKB-SubCell"/>
</dbReference>
<evidence type="ECO:0000256" key="7">
    <source>
        <dbReference type="ARBA" id="ARBA00023237"/>
    </source>
</evidence>
<dbReference type="GO" id="GO:0015562">
    <property type="term" value="F:efflux transmembrane transporter activity"/>
    <property type="evidence" value="ECO:0007669"/>
    <property type="project" value="InterPro"/>
</dbReference>
<evidence type="ECO:0000256" key="5">
    <source>
        <dbReference type="ARBA" id="ARBA00022692"/>
    </source>
</evidence>
<evidence type="ECO:0000313" key="9">
    <source>
        <dbReference type="EMBL" id="MBB6521492.1"/>
    </source>
</evidence>